<accession>A0A1B1AEQ5</accession>
<evidence type="ECO:0000313" key="1">
    <source>
        <dbReference type="EMBL" id="ANP45053.1"/>
    </source>
</evidence>
<protein>
    <recommendedName>
        <fullName evidence="3">DUF721 domain-containing protein</fullName>
    </recommendedName>
</protein>
<dbReference type="STRING" id="1759059.ATE48_03515"/>
<dbReference type="KEGG" id="cbot:ATE48_03515"/>
<gene>
    <name evidence="1" type="ORF">ATE48_03515</name>
</gene>
<name>A0A1B1AEQ5_9PROT</name>
<evidence type="ECO:0008006" key="3">
    <source>
        <dbReference type="Google" id="ProtNLM"/>
    </source>
</evidence>
<dbReference type="EMBL" id="CP013244">
    <property type="protein sequence ID" value="ANP45053.1"/>
    <property type="molecule type" value="Genomic_DNA"/>
</dbReference>
<dbReference type="Pfam" id="PF05258">
    <property type="entry name" value="DciA"/>
    <property type="match status" value="1"/>
</dbReference>
<dbReference type="AlphaFoldDB" id="A0A1B1AEQ5"/>
<organism evidence="1 2">
    <name type="scientific">Candidatus Viadribacter manganicus</name>
    <dbReference type="NCBI Taxonomy" id="1759059"/>
    <lineage>
        <taxon>Bacteria</taxon>
        <taxon>Pseudomonadati</taxon>
        <taxon>Pseudomonadota</taxon>
        <taxon>Alphaproteobacteria</taxon>
        <taxon>Hyphomonadales</taxon>
        <taxon>Hyphomonadaceae</taxon>
        <taxon>Candidatus Viadribacter</taxon>
    </lineage>
</organism>
<evidence type="ECO:0000313" key="2">
    <source>
        <dbReference type="Proteomes" id="UP000092498"/>
    </source>
</evidence>
<sequence length="184" mass="19451">MSLRDRFRAAEEMVLAPKPAGPTEADAALALSAKRGRMTVAAPPSANKALAAVLKPLLKDTGLGLGELKRRWRDIAGESFSRATPVKLAAGTLTIHVPSALAPFLQQQTPLLIERLRTAGAKVKAIRVDHRAPAKTAVEPPNVRPLQKPLSSAEEAALAQTLDPACDPGLRSALLRLGRAVKQG</sequence>
<dbReference type="InterPro" id="IPR007922">
    <property type="entry name" value="DciA-like"/>
</dbReference>
<dbReference type="Proteomes" id="UP000092498">
    <property type="component" value="Chromosome"/>
</dbReference>
<proteinExistence type="predicted"/>
<dbReference type="InParanoid" id="A0A1B1AEQ5"/>
<dbReference type="RefSeq" id="WP_066767855.1">
    <property type="nucleotide sequence ID" value="NZ_CP013244.1"/>
</dbReference>
<reference evidence="1 2" key="1">
    <citation type="submission" date="2015-11" db="EMBL/GenBank/DDBJ databases">
        <title>Whole-Genome Sequence of Candidatus Oderbacter manganicum from the National Park Lower Oder Valley, Germany.</title>
        <authorList>
            <person name="Braun B."/>
            <person name="Liere K."/>
            <person name="Szewzyk U."/>
        </authorList>
    </citation>
    <scope>NUCLEOTIDE SEQUENCE [LARGE SCALE GENOMIC DNA]</scope>
    <source>
        <strain evidence="1 2">OTSz_A_272</strain>
    </source>
</reference>
<keyword evidence="2" id="KW-1185">Reference proteome</keyword>